<keyword evidence="2" id="KW-0449">Lipoprotein</keyword>
<comment type="caution">
    <text evidence="2">The sequence shown here is derived from an EMBL/GenBank/DDBJ whole genome shotgun (WGS) entry which is preliminary data.</text>
</comment>
<dbReference type="Proteomes" id="UP001239085">
    <property type="component" value="Unassembled WGS sequence"/>
</dbReference>
<dbReference type="RefSeq" id="WP_307362204.1">
    <property type="nucleotide sequence ID" value="NZ_JAUSXK010000001.1"/>
</dbReference>
<accession>A0ABU0PAV5</accession>
<evidence type="ECO:0000313" key="3">
    <source>
        <dbReference type="Proteomes" id="UP001239085"/>
    </source>
</evidence>
<gene>
    <name evidence="2" type="ORF">QFZ46_002618</name>
</gene>
<evidence type="ECO:0000256" key="1">
    <source>
        <dbReference type="SAM" id="Phobius"/>
    </source>
</evidence>
<organism evidence="2 3">
    <name type="scientific">Microbacterium murale</name>
    <dbReference type="NCBI Taxonomy" id="1081040"/>
    <lineage>
        <taxon>Bacteria</taxon>
        <taxon>Bacillati</taxon>
        <taxon>Actinomycetota</taxon>
        <taxon>Actinomycetes</taxon>
        <taxon>Micrococcales</taxon>
        <taxon>Microbacteriaceae</taxon>
        <taxon>Microbacterium</taxon>
    </lineage>
</organism>
<feature type="transmembrane region" description="Helical" evidence="1">
    <location>
        <begin position="6"/>
        <end position="23"/>
    </location>
</feature>
<keyword evidence="1" id="KW-1133">Transmembrane helix</keyword>
<keyword evidence="3" id="KW-1185">Reference proteome</keyword>
<evidence type="ECO:0000313" key="2">
    <source>
        <dbReference type="EMBL" id="MDQ0644458.1"/>
    </source>
</evidence>
<reference evidence="2 3" key="1">
    <citation type="submission" date="2023-07" db="EMBL/GenBank/DDBJ databases">
        <title>Comparative genomics of wheat-associated soil bacteria to identify genetic determinants of phenazine resistance.</title>
        <authorList>
            <person name="Mouncey N."/>
        </authorList>
    </citation>
    <scope>NUCLEOTIDE SEQUENCE [LARGE SCALE GENOMIC DNA]</scope>
    <source>
        <strain evidence="2 3">W2I7</strain>
    </source>
</reference>
<name>A0ABU0PAV5_9MICO</name>
<dbReference type="EMBL" id="JAUSXK010000001">
    <property type="protein sequence ID" value="MDQ0644458.1"/>
    <property type="molecule type" value="Genomic_DNA"/>
</dbReference>
<sequence length="42" mass="4515">MSTPILAIFCALGIIVPLVLEFLPSQRKRRAAAADPAPTRLP</sequence>
<protein>
    <submittedName>
        <fullName evidence="2">Outer membrane lipoprotein</fullName>
    </submittedName>
</protein>
<proteinExistence type="predicted"/>
<keyword evidence="1" id="KW-0472">Membrane</keyword>
<keyword evidence="1" id="KW-0812">Transmembrane</keyword>